<dbReference type="EMBL" id="MU863878">
    <property type="protein sequence ID" value="KAK4205130.1"/>
    <property type="molecule type" value="Genomic_DNA"/>
</dbReference>
<name>A0AAN6XTC2_9PEZI</name>
<reference evidence="1" key="1">
    <citation type="journal article" date="2023" name="Mol. Phylogenet. Evol.">
        <title>Genome-scale phylogeny and comparative genomics of the fungal order Sordariales.</title>
        <authorList>
            <person name="Hensen N."/>
            <person name="Bonometti L."/>
            <person name="Westerberg I."/>
            <person name="Brannstrom I.O."/>
            <person name="Guillou S."/>
            <person name="Cros-Aarteil S."/>
            <person name="Calhoun S."/>
            <person name="Haridas S."/>
            <person name="Kuo A."/>
            <person name="Mondo S."/>
            <person name="Pangilinan J."/>
            <person name="Riley R."/>
            <person name="LaButti K."/>
            <person name="Andreopoulos B."/>
            <person name="Lipzen A."/>
            <person name="Chen C."/>
            <person name="Yan M."/>
            <person name="Daum C."/>
            <person name="Ng V."/>
            <person name="Clum A."/>
            <person name="Steindorff A."/>
            <person name="Ohm R.A."/>
            <person name="Martin F."/>
            <person name="Silar P."/>
            <person name="Natvig D.O."/>
            <person name="Lalanne C."/>
            <person name="Gautier V."/>
            <person name="Ament-Velasquez S.L."/>
            <person name="Kruys A."/>
            <person name="Hutchinson M.I."/>
            <person name="Powell A.J."/>
            <person name="Barry K."/>
            <person name="Miller A.N."/>
            <person name="Grigoriev I.V."/>
            <person name="Debuchy R."/>
            <person name="Gladieux P."/>
            <person name="Hiltunen Thoren M."/>
            <person name="Johannesson H."/>
        </authorList>
    </citation>
    <scope>NUCLEOTIDE SEQUENCE</scope>
    <source>
        <strain evidence="1">CBS 315.58</strain>
    </source>
</reference>
<keyword evidence="2" id="KW-1185">Reference proteome</keyword>
<accession>A0AAN6XTC2</accession>
<gene>
    <name evidence="1" type="ORF">QBC40DRAFT_249522</name>
</gene>
<evidence type="ECO:0000313" key="2">
    <source>
        <dbReference type="Proteomes" id="UP001303160"/>
    </source>
</evidence>
<dbReference type="Proteomes" id="UP001303160">
    <property type="component" value="Unassembled WGS sequence"/>
</dbReference>
<organism evidence="1 2">
    <name type="scientific">Triangularia verruculosa</name>
    <dbReference type="NCBI Taxonomy" id="2587418"/>
    <lineage>
        <taxon>Eukaryota</taxon>
        <taxon>Fungi</taxon>
        <taxon>Dikarya</taxon>
        <taxon>Ascomycota</taxon>
        <taxon>Pezizomycotina</taxon>
        <taxon>Sordariomycetes</taxon>
        <taxon>Sordariomycetidae</taxon>
        <taxon>Sordariales</taxon>
        <taxon>Podosporaceae</taxon>
        <taxon>Triangularia</taxon>
    </lineage>
</organism>
<comment type="caution">
    <text evidence="1">The sequence shown here is derived from an EMBL/GenBank/DDBJ whole genome shotgun (WGS) entry which is preliminary data.</text>
</comment>
<protein>
    <submittedName>
        <fullName evidence="1">Uncharacterized protein</fullName>
    </submittedName>
</protein>
<proteinExistence type="predicted"/>
<sequence>MTSCSIACARFSQEIISVYIRVSYKIPNIEAIHAYTNLNNTINKISTKTTTGSTFRLKRSEDWDAFERAIKIIAQRHWDLYINPETRQPLPEEPKKLSALQRYKEELSAYTEYCKQRAAIQALRAQARPNTRNLPEYPEEVYEPIFRFEDLVPKAAQEYERDSRSGGIDRDRYNAVQATLQALARYVTEYVDPEQIDTHC</sequence>
<dbReference type="AlphaFoldDB" id="A0AAN6XTC2"/>
<reference evidence="1" key="2">
    <citation type="submission" date="2023-05" db="EMBL/GenBank/DDBJ databases">
        <authorList>
            <consortium name="Lawrence Berkeley National Laboratory"/>
            <person name="Steindorff A."/>
            <person name="Hensen N."/>
            <person name="Bonometti L."/>
            <person name="Westerberg I."/>
            <person name="Brannstrom I.O."/>
            <person name="Guillou S."/>
            <person name="Cros-Aarteil S."/>
            <person name="Calhoun S."/>
            <person name="Haridas S."/>
            <person name="Kuo A."/>
            <person name="Mondo S."/>
            <person name="Pangilinan J."/>
            <person name="Riley R."/>
            <person name="Labutti K."/>
            <person name="Andreopoulos B."/>
            <person name="Lipzen A."/>
            <person name="Chen C."/>
            <person name="Yanf M."/>
            <person name="Daum C."/>
            <person name="Ng V."/>
            <person name="Clum A."/>
            <person name="Ohm R."/>
            <person name="Martin F."/>
            <person name="Silar P."/>
            <person name="Natvig D."/>
            <person name="Lalanne C."/>
            <person name="Gautier V."/>
            <person name="Ament-Velasquez S.L."/>
            <person name="Kruys A."/>
            <person name="Hutchinson M.I."/>
            <person name="Powell A.J."/>
            <person name="Barry K."/>
            <person name="Miller A.N."/>
            <person name="Grigoriev I.V."/>
            <person name="Debuchy R."/>
            <person name="Gladieux P."/>
            <person name="Thoren M.H."/>
            <person name="Johannesson H."/>
        </authorList>
    </citation>
    <scope>NUCLEOTIDE SEQUENCE</scope>
    <source>
        <strain evidence="1">CBS 315.58</strain>
    </source>
</reference>
<evidence type="ECO:0000313" key="1">
    <source>
        <dbReference type="EMBL" id="KAK4205130.1"/>
    </source>
</evidence>